<accession>A0A438IS40</accession>
<sequence length="138" mass="15211">MTSISEALQKRSDVTKTIRGSCGRYGVVSPLTQPHAVSPFWGGETQVPKCEDPIPDPKKRQFVKQKRLTELQEIELLESWIEFGKPDSGSNPLSLAPPPSNAPIGRIDGDSFSPYAGCDRFDRLPLSQKTIDGLKKSE</sequence>
<gene>
    <name evidence="2" type="primary">RH32_3</name>
    <name evidence="2" type="ORF">CK203_021473</name>
</gene>
<evidence type="ECO:0000313" key="3">
    <source>
        <dbReference type="Proteomes" id="UP000288805"/>
    </source>
</evidence>
<keyword evidence="2" id="KW-0378">Hydrolase</keyword>
<dbReference type="AlphaFoldDB" id="A0A438IS40"/>
<keyword evidence="2" id="KW-0347">Helicase</keyword>
<keyword evidence="2" id="KW-0067">ATP-binding</keyword>
<comment type="caution">
    <text evidence="2">The sequence shown here is derived from an EMBL/GenBank/DDBJ whole genome shotgun (WGS) entry which is preliminary data.</text>
</comment>
<name>A0A438IS40_VITVI</name>
<feature type="region of interest" description="Disordered" evidence="1">
    <location>
        <begin position="88"/>
        <end position="109"/>
    </location>
</feature>
<protein>
    <submittedName>
        <fullName evidence="2">DEAD-box ATP-dependent RNA helicase 32</fullName>
    </submittedName>
</protein>
<keyword evidence="2" id="KW-0547">Nucleotide-binding</keyword>
<dbReference type="Proteomes" id="UP000288805">
    <property type="component" value="Unassembled WGS sequence"/>
</dbReference>
<evidence type="ECO:0000256" key="1">
    <source>
        <dbReference type="SAM" id="MobiDB-lite"/>
    </source>
</evidence>
<organism evidence="2 3">
    <name type="scientific">Vitis vinifera</name>
    <name type="common">Grape</name>
    <dbReference type="NCBI Taxonomy" id="29760"/>
    <lineage>
        <taxon>Eukaryota</taxon>
        <taxon>Viridiplantae</taxon>
        <taxon>Streptophyta</taxon>
        <taxon>Embryophyta</taxon>
        <taxon>Tracheophyta</taxon>
        <taxon>Spermatophyta</taxon>
        <taxon>Magnoliopsida</taxon>
        <taxon>eudicotyledons</taxon>
        <taxon>Gunneridae</taxon>
        <taxon>Pentapetalae</taxon>
        <taxon>rosids</taxon>
        <taxon>Vitales</taxon>
        <taxon>Vitaceae</taxon>
        <taxon>Viteae</taxon>
        <taxon>Vitis</taxon>
    </lineage>
</organism>
<proteinExistence type="predicted"/>
<dbReference type="GO" id="GO:0004386">
    <property type="term" value="F:helicase activity"/>
    <property type="evidence" value="ECO:0007669"/>
    <property type="project" value="UniProtKB-KW"/>
</dbReference>
<evidence type="ECO:0000313" key="2">
    <source>
        <dbReference type="EMBL" id="RVW99537.1"/>
    </source>
</evidence>
<dbReference type="EMBL" id="QGNW01000086">
    <property type="protein sequence ID" value="RVW99537.1"/>
    <property type="molecule type" value="Genomic_DNA"/>
</dbReference>
<reference evidence="2 3" key="1">
    <citation type="journal article" date="2018" name="PLoS Genet.">
        <title>Population sequencing reveals clonal diversity and ancestral inbreeding in the grapevine cultivar Chardonnay.</title>
        <authorList>
            <person name="Roach M.J."/>
            <person name="Johnson D.L."/>
            <person name="Bohlmann J."/>
            <person name="van Vuuren H.J."/>
            <person name="Jones S.J."/>
            <person name="Pretorius I.S."/>
            <person name="Schmidt S.A."/>
            <person name="Borneman A.R."/>
        </authorList>
    </citation>
    <scope>NUCLEOTIDE SEQUENCE [LARGE SCALE GENOMIC DNA]</scope>
    <source>
        <strain evidence="3">cv. Chardonnay</strain>
        <tissue evidence="2">Leaf</tissue>
    </source>
</reference>